<keyword evidence="2" id="KW-1185">Reference proteome</keyword>
<organism evidence="1 2">
    <name type="scientific">Dendrobium nobile</name>
    <name type="common">Orchid</name>
    <dbReference type="NCBI Taxonomy" id="94219"/>
    <lineage>
        <taxon>Eukaryota</taxon>
        <taxon>Viridiplantae</taxon>
        <taxon>Streptophyta</taxon>
        <taxon>Embryophyta</taxon>
        <taxon>Tracheophyta</taxon>
        <taxon>Spermatophyta</taxon>
        <taxon>Magnoliopsida</taxon>
        <taxon>Liliopsida</taxon>
        <taxon>Asparagales</taxon>
        <taxon>Orchidaceae</taxon>
        <taxon>Epidendroideae</taxon>
        <taxon>Malaxideae</taxon>
        <taxon>Dendrobiinae</taxon>
        <taxon>Dendrobium</taxon>
    </lineage>
</organism>
<dbReference type="EMBL" id="JAGYWB010000004">
    <property type="protein sequence ID" value="KAI0525006.1"/>
    <property type="molecule type" value="Genomic_DNA"/>
</dbReference>
<protein>
    <submittedName>
        <fullName evidence="1">Uncharacterized protein</fullName>
    </submittedName>
</protein>
<evidence type="ECO:0000313" key="2">
    <source>
        <dbReference type="Proteomes" id="UP000829196"/>
    </source>
</evidence>
<sequence>MQNAFRLRFSRERRSRVKISGGIRSSQRVECLSVQDSADVREKTAAGEGR</sequence>
<comment type="caution">
    <text evidence="1">The sequence shown here is derived from an EMBL/GenBank/DDBJ whole genome shotgun (WGS) entry which is preliminary data.</text>
</comment>
<dbReference type="Proteomes" id="UP000829196">
    <property type="component" value="Unassembled WGS sequence"/>
</dbReference>
<accession>A0A8T3C0B3</accession>
<dbReference type="AlphaFoldDB" id="A0A8T3C0B3"/>
<proteinExistence type="predicted"/>
<reference evidence="1" key="1">
    <citation type="journal article" date="2022" name="Front. Genet.">
        <title>Chromosome-Scale Assembly of the Dendrobium nobile Genome Provides Insights Into the Molecular Mechanism of the Biosynthesis of the Medicinal Active Ingredient of Dendrobium.</title>
        <authorList>
            <person name="Xu Q."/>
            <person name="Niu S.-C."/>
            <person name="Li K.-L."/>
            <person name="Zheng P.-J."/>
            <person name="Zhang X.-J."/>
            <person name="Jia Y."/>
            <person name="Liu Y."/>
            <person name="Niu Y.-X."/>
            <person name="Yu L.-H."/>
            <person name="Chen D.-F."/>
            <person name="Zhang G.-Q."/>
        </authorList>
    </citation>
    <scope>NUCLEOTIDE SEQUENCE</scope>
    <source>
        <tissue evidence="1">Leaf</tissue>
    </source>
</reference>
<gene>
    <name evidence="1" type="ORF">KFK09_004396</name>
</gene>
<evidence type="ECO:0000313" key="1">
    <source>
        <dbReference type="EMBL" id="KAI0525006.1"/>
    </source>
</evidence>
<name>A0A8T3C0B3_DENNO</name>